<accession>A0A934N9Y7</accession>
<feature type="region of interest" description="Disordered" evidence="1">
    <location>
        <begin position="254"/>
        <end position="278"/>
    </location>
</feature>
<dbReference type="InterPro" id="IPR056596">
    <property type="entry name" value="FLAD1_M"/>
</dbReference>
<dbReference type="Proteomes" id="UP000606991">
    <property type="component" value="Unassembled WGS sequence"/>
</dbReference>
<name>A0A934N9Y7_9BACT</name>
<comment type="caution">
    <text evidence="3">The sequence shown here is derived from an EMBL/GenBank/DDBJ whole genome shotgun (WGS) entry which is preliminary data.</text>
</comment>
<dbReference type="EMBL" id="JAEKNS010000078">
    <property type="protein sequence ID" value="MBJ7594727.1"/>
    <property type="molecule type" value="Genomic_DNA"/>
</dbReference>
<feature type="domain" description="MoaB/Mog" evidence="2">
    <location>
        <begin position="8"/>
        <end position="185"/>
    </location>
</feature>
<protein>
    <submittedName>
        <fullName evidence="3">Competence/damage-inducible protein A</fullName>
    </submittedName>
</protein>
<dbReference type="SUPFAM" id="SSF53218">
    <property type="entry name" value="Molybdenum cofactor biosynthesis proteins"/>
    <property type="match status" value="1"/>
</dbReference>
<dbReference type="InterPro" id="IPR050101">
    <property type="entry name" value="CinA"/>
</dbReference>
<dbReference type="InterPro" id="IPR001453">
    <property type="entry name" value="MoaB/Mog_dom"/>
</dbReference>
<dbReference type="PANTHER" id="PTHR13939">
    <property type="entry name" value="NICOTINAMIDE-NUCLEOTIDE AMIDOHYDROLASE PNCC"/>
    <property type="match status" value="1"/>
</dbReference>
<evidence type="ECO:0000259" key="2">
    <source>
        <dbReference type="SMART" id="SM00852"/>
    </source>
</evidence>
<dbReference type="PANTHER" id="PTHR13939:SF0">
    <property type="entry name" value="NMN AMIDOHYDROLASE-LIKE PROTEIN YFAY"/>
    <property type="match status" value="1"/>
</dbReference>
<dbReference type="InterPro" id="IPR036425">
    <property type="entry name" value="MoaB/Mog-like_dom_sf"/>
</dbReference>
<dbReference type="SMART" id="SM00852">
    <property type="entry name" value="MoCF_biosynth"/>
    <property type="match status" value="1"/>
</dbReference>
<dbReference type="Pfam" id="PF24102">
    <property type="entry name" value="FLAD1_M"/>
    <property type="match status" value="1"/>
</dbReference>
<dbReference type="Gene3D" id="3.40.980.10">
    <property type="entry name" value="MoaB/Mog-like domain"/>
    <property type="match status" value="1"/>
</dbReference>
<reference evidence="3 4" key="1">
    <citation type="submission" date="2020-10" db="EMBL/GenBank/DDBJ databases">
        <title>Ca. Dormibacterota MAGs.</title>
        <authorList>
            <person name="Montgomery K."/>
        </authorList>
    </citation>
    <scope>NUCLEOTIDE SEQUENCE [LARGE SCALE GENOMIC DNA]</scope>
    <source>
        <strain evidence="3">SC8812_S17_18</strain>
    </source>
</reference>
<dbReference type="Pfam" id="PF00994">
    <property type="entry name" value="MoCF_biosynth"/>
    <property type="match status" value="1"/>
</dbReference>
<feature type="compositionally biased region" description="Basic and acidic residues" evidence="1">
    <location>
        <begin position="254"/>
        <end position="269"/>
    </location>
</feature>
<dbReference type="CDD" id="cd00885">
    <property type="entry name" value="cinA"/>
    <property type="match status" value="1"/>
</dbReference>
<sequence length="278" mass="29885">MAETPATVIIAVGDEVLSGHTQDTNSAFLAARAFAAGFPVRRIEVVADRLEDVADAIQRAVSDGGVTRVVVCGGIGPTPDDRTFEAVAGALGRPLEENPIALASITAIVARMHAAGWVADDVVSEGNRRCAMVPAGGLVLANRRGMAPPMAYELAPDRWLFILPGVPREFTTIVQEELIPRFFAGGTASLVVEVRYRGVPEAELYTPMRRLAEEFPEVAAGSYPQTEARQVIIRLRGLDRERVHAATLRMLELDGRGEPVDADKEKEESASSPLFGSR</sequence>
<dbReference type="AlphaFoldDB" id="A0A934N9Y7"/>
<evidence type="ECO:0000256" key="1">
    <source>
        <dbReference type="SAM" id="MobiDB-lite"/>
    </source>
</evidence>
<evidence type="ECO:0000313" key="3">
    <source>
        <dbReference type="EMBL" id="MBJ7594727.1"/>
    </source>
</evidence>
<evidence type="ECO:0000313" key="4">
    <source>
        <dbReference type="Proteomes" id="UP000606991"/>
    </source>
</evidence>
<organism evidence="3 4">
    <name type="scientific">Candidatus Aeolococcus gillhamiae</name>
    <dbReference type="NCBI Taxonomy" id="3127015"/>
    <lineage>
        <taxon>Bacteria</taxon>
        <taxon>Bacillati</taxon>
        <taxon>Candidatus Dormiibacterota</taxon>
        <taxon>Candidatus Dormibacteria</taxon>
        <taxon>Candidatus Aeolococcales</taxon>
        <taxon>Candidatus Aeolococcaceae</taxon>
        <taxon>Candidatus Aeolococcus</taxon>
    </lineage>
</organism>
<dbReference type="RefSeq" id="WP_337311172.1">
    <property type="nucleotide sequence ID" value="NZ_JAEKNS010000078.1"/>
</dbReference>
<proteinExistence type="predicted"/>
<gene>
    <name evidence="3" type="ORF">JF886_07670</name>
</gene>